<dbReference type="AlphaFoldDB" id="A0A645ERJ7"/>
<proteinExistence type="predicted"/>
<protein>
    <submittedName>
        <fullName evidence="2">Uncharacterized protein</fullName>
    </submittedName>
</protein>
<evidence type="ECO:0000313" key="2">
    <source>
        <dbReference type="EMBL" id="MPN04668.1"/>
    </source>
</evidence>
<evidence type="ECO:0000256" key="1">
    <source>
        <dbReference type="SAM" id="Phobius"/>
    </source>
</evidence>
<accession>A0A645ERJ7</accession>
<dbReference type="EMBL" id="VSSQ01050589">
    <property type="protein sequence ID" value="MPN04668.1"/>
    <property type="molecule type" value="Genomic_DNA"/>
</dbReference>
<feature type="transmembrane region" description="Helical" evidence="1">
    <location>
        <begin position="12"/>
        <end position="35"/>
    </location>
</feature>
<reference evidence="2" key="1">
    <citation type="submission" date="2019-08" db="EMBL/GenBank/DDBJ databases">
        <authorList>
            <person name="Kucharzyk K."/>
            <person name="Murdoch R.W."/>
            <person name="Higgins S."/>
            <person name="Loffler F."/>
        </authorList>
    </citation>
    <scope>NUCLEOTIDE SEQUENCE</scope>
</reference>
<organism evidence="2">
    <name type="scientific">bioreactor metagenome</name>
    <dbReference type="NCBI Taxonomy" id="1076179"/>
    <lineage>
        <taxon>unclassified sequences</taxon>
        <taxon>metagenomes</taxon>
        <taxon>ecological metagenomes</taxon>
    </lineage>
</organism>
<keyword evidence="1" id="KW-1133">Transmembrane helix</keyword>
<keyword evidence="1" id="KW-0812">Transmembrane</keyword>
<sequence length="136" mass="14811">MLAFASNSTAVPLLIGVLRFTFASSVILEVPALLLTDRYFMIPSSYELQLTAMPERFTSAVTRYIPYCSISCVTVPAVVLSPEANIAPRPGSCTVYRMFPPLKSVSMFVVVGKETPVRSLTVKLSIRAKVTLVFGS</sequence>
<name>A0A645ERJ7_9ZZZZ</name>
<comment type="caution">
    <text evidence="2">The sequence shown here is derived from an EMBL/GenBank/DDBJ whole genome shotgun (WGS) entry which is preliminary data.</text>
</comment>
<gene>
    <name evidence="2" type="ORF">SDC9_151913</name>
</gene>
<keyword evidence="1" id="KW-0472">Membrane</keyword>